<feature type="domain" description="RimM N-terminal" evidence="7">
    <location>
        <begin position="5"/>
        <end position="79"/>
    </location>
</feature>
<dbReference type="PANTHER" id="PTHR33692:SF1">
    <property type="entry name" value="RIBOSOME MATURATION FACTOR RIMM"/>
    <property type="match status" value="1"/>
</dbReference>
<dbReference type="PANTHER" id="PTHR33692">
    <property type="entry name" value="RIBOSOME MATURATION FACTOR RIMM"/>
    <property type="match status" value="1"/>
</dbReference>
<feature type="domain" description="Ribosome maturation factor RimM PRC barrel" evidence="8">
    <location>
        <begin position="96"/>
        <end position="163"/>
    </location>
</feature>
<dbReference type="AlphaFoldDB" id="A0A852Z8W7"/>
<gene>
    <name evidence="5" type="primary">rimM</name>
    <name evidence="9" type="ORF">F4554_002022</name>
</gene>
<keyword evidence="4 5" id="KW-0143">Chaperone</keyword>
<dbReference type="NCBIfam" id="TIGR02273">
    <property type="entry name" value="16S_RimM"/>
    <property type="match status" value="1"/>
</dbReference>
<dbReference type="InterPro" id="IPR036976">
    <property type="entry name" value="RimM_N_sf"/>
</dbReference>
<comment type="similarity">
    <text evidence="5">Belongs to the RimM family.</text>
</comment>
<evidence type="ECO:0000256" key="3">
    <source>
        <dbReference type="ARBA" id="ARBA00022552"/>
    </source>
</evidence>
<dbReference type="GO" id="GO:0042274">
    <property type="term" value="P:ribosomal small subunit biogenesis"/>
    <property type="evidence" value="ECO:0007669"/>
    <property type="project" value="UniProtKB-UniRule"/>
</dbReference>
<reference evidence="9 10" key="1">
    <citation type="submission" date="2020-07" db="EMBL/GenBank/DDBJ databases">
        <title>Sequencing the genomes of 1000 actinobacteria strains.</title>
        <authorList>
            <person name="Klenk H.-P."/>
        </authorList>
    </citation>
    <scope>NUCLEOTIDE SEQUENCE [LARGE SCALE GENOMIC DNA]</scope>
    <source>
        <strain evidence="9 10">DSM 18448</strain>
    </source>
</reference>
<name>A0A852Z8W7_9ACTN</name>
<evidence type="ECO:0000313" key="9">
    <source>
        <dbReference type="EMBL" id="NYH89384.1"/>
    </source>
</evidence>
<evidence type="ECO:0000259" key="8">
    <source>
        <dbReference type="Pfam" id="PF24986"/>
    </source>
</evidence>
<keyword evidence="2 5" id="KW-0690">Ribosome biogenesis</keyword>
<dbReference type="Pfam" id="PF01782">
    <property type="entry name" value="RimM"/>
    <property type="match status" value="1"/>
</dbReference>
<comment type="caution">
    <text evidence="9">The sequence shown here is derived from an EMBL/GenBank/DDBJ whole genome shotgun (WGS) entry which is preliminary data.</text>
</comment>
<dbReference type="InterPro" id="IPR002676">
    <property type="entry name" value="RimM_N"/>
</dbReference>
<dbReference type="InterPro" id="IPR009000">
    <property type="entry name" value="Transl_B-barrel_sf"/>
</dbReference>
<dbReference type="RefSeq" id="WP_179787123.1">
    <property type="nucleotide sequence ID" value="NZ_BAAARR010000008.1"/>
</dbReference>
<dbReference type="InterPro" id="IPR011033">
    <property type="entry name" value="PRC_barrel-like_sf"/>
</dbReference>
<dbReference type="HAMAP" id="MF_00014">
    <property type="entry name" value="Ribosome_mat_RimM"/>
    <property type="match status" value="1"/>
</dbReference>
<dbReference type="InterPro" id="IPR056792">
    <property type="entry name" value="PRC_RimM"/>
</dbReference>
<dbReference type="Gene3D" id="2.30.30.240">
    <property type="entry name" value="PRC-barrel domain"/>
    <property type="match status" value="1"/>
</dbReference>
<comment type="domain">
    <text evidence="5">The PRC barrel domain binds ribosomal protein uS19.</text>
</comment>
<comment type="subcellular location">
    <subcellularLocation>
        <location evidence="5">Cytoplasm</location>
    </subcellularLocation>
</comment>
<accession>A0A852Z8W7</accession>
<evidence type="ECO:0000259" key="7">
    <source>
        <dbReference type="Pfam" id="PF01782"/>
    </source>
</evidence>
<keyword evidence="3 5" id="KW-0698">rRNA processing</keyword>
<dbReference type="SUPFAM" id="SSF50346">
    <property type="entry name" value="PRC-barrel domain"/>
    <property type="match status" value="1"/>
</dbReference>
<sequence>MELLVGRIGRAHGLRGEVAVTVRTDAPEERFVPGASFATGSGQLRIDAVRWSSGRLLVCFDGVRDRTAAERLRGTDLVAEVPEDERPEDPDEFYDHQLVGLAAVTVAGEAVGEVTEVVHLPMQDLLAVRTPDGGEVLVPFVAAIVPEVDLEHGRLIVDPPPGLLGDVKDDAVPDEGPEGPR</sequence>
<dbReference type="GO" id="GO:0006364">
    <property type="term" value="P:rRNA processing"/>
    <property type="evidence" value="ECO:0007669"/>
    <property type="project" value="UniProtKB-UniRule"/>
</dbReference>
<dbReference type="GO" id="GO:0005737">
    <property type="term" value="C:cytoplasm"/>
    <property type="evidence" value="ECO:0007669"/>
    <property type="project" value="UniProtKB-SubCell"/>
</dbReference>
<dbReference type="InterPro" id="IPR011961">
    <property type="entry name" value="RimM"/>
</dbReference>
<dbReference type="GO" id="GO:0005840">
    <property type="term" value="C:ribosome"/>
    <property type="evidence" value="ECO:0007669"/>
    <property type="project" value="InterPro"/>
</dbReference>
<evidence type="ECO:0000256" key="4">
    <source>
        <dbReference type="ARBA" id="ARBA00023186"/>
    </source>
</evidence>
<evidence type="ECO:0000256" key="5">
    <source>
        <dbReference type="HAMAP-Rule" id="MF_00014"/>
    </source>
</evidence>
<comment type="subunit">
    <text evidence="5">Binds ribosomal protein uS19.</text>
</comment>
<comment type="function">
    <text evidence="5">An accessory protein needed during the final step in the assembly of 30S ribosomal subunit, possibly for assembly of the head region. Essential for efficient processing of 16S rRNA. May be needed both before and after RbfA during the maturation of 16S rRNA. It has affinity for free ribosomal 30S subunits but not for 70S ribosomes.</text>
</comment>
<evidence type="ECO:0000256" key="6">
    <source>
        <dbReference type="SAM" id="MobiDB-lite"/>
    </source>
</evidence>
<keyword evidence="10" id="KW-1185">Reference proteome</keyword>
<proteinExistence type="inferred from homology"/>
<evidence type="ECO:0000256" key="1">
    <source>
        <dbReference type="ARBA" id="ARBA00022490"/>
    </source>
</evidence>
<feature type="region of interest" description="Disordered" evidence="6">
    <location>
        <begin position="159"/>
        <end position="181"/>
    </location>
</feature>
<dbReference type="EMBL" id="JACBZH010000001">
    <property type="protein sequence ID" value="NYH89384.1"/>
    <property type="molecule type" value="Genomic_DNA"/>
</dbReference>
<evidence type="ECO:0000313" key="10">
    <source>
        <dbReference type="Proteomes" id="UP000579605"/>
    </source>
</evidence>
<dbReference type="Pfam" id="PF24986">
    <property type="entry name" value="PRC_RimM"/>
    <property type="match status" value="1"/>
</dbReference>
<evidence type="ECO:0000256" key="2">
    <source>
        <dbReference type="ARBA" id="ARBA00022517"/>
    </source>
</evidence>
<dbReference type="GO" id="GO:0043022">
    <property type="term" value="F:ribosome binding"/>
    <property type="evidence" value="ECO:0007669"/>
    <property type="project" value="InterPro"/>
</dbReference>
<organism evidence="9 10">
    <name type="scientific">Actinopolymorpha rutila</name>
    <dbReference type="NCBI Taxonomy" id="446787"/>
    <lineage>
        <taxon>Bacteria</taxon>
        <taxon>Bacillati</taxon>
        <taxon>Actinomycetota</taxon>
        <taxon>Actinomycetes</taxon>
        <taxon>Propionibacteriales</taxon>
        <taxon>Actinopolymorphaceae</taxon>
        <taxon>Actinopolymorpha</taxon>
    </lineage>
</organism>
<dbReference type="Gene3D" id="2.40.30.60">
    <property type="entry name" value="RimM"/>
    <property type="match status" value="1"/>
</dbReference>
<feature type="compositionally biased region" description="Acidic residues" evidence="6">
    <location>
        <begin position="172"/>
        <end position="181"/>
    </location>
</feature>
<protein>
    <recommendedName>
        <fullName evidence="5">Ribosome maturation factor RimM</fullName>
    </recommendedName>
</protein>
<dbReference type="SUPFAM" id="SSF50447">
    <property type="entry name" value="Translation proteins"/>
    <property type="match status" value="1"/>
</dbReference>
<dbReference type="Proteomes" id="UP000579605">
    <property type="component" value="Unassembled WGS sequence"/>
</dbReference>
<keyword evidence="1 5" id="KW-0963">Cytoplasm</keyword>